<accession>A0ABQ2MT44</accession>
<feature type="region of interest" description="Disordered" evidence="1">
    <location>
        <begin position="440"/>
        <end position="491"/>
    </location>
</feature>
<proteinExistence type="predicted"/>
<dbReference type="Pfam" id="PF09299">
    <property type="entry name" value="Mu-transpos_C"/>
    <property type="match status" value="1"/>
</dbReference>
<evidence type="ECO:0000259" key="2">
    <source>
        <dbReference type="PROSITE" id="PS50994"/>
    </source>
</evidence>
<dbReference type="InterPro" id="IPR036397">
    <property type="entry name" value="RNaseH_sf"/>
</dbReference>
<dbReference type="SUPFAM" id="SSF53098">
    <property type="entry name" value="Ribonuclease H-like"/>
    <property type="match status" value="1"/>
</dbReference>
<evidence type="ECO:0000313" key="4">
    <source>
        <dbReference type="Proteomes" id="UP000656881"/>
    </source>
</evidence>
<keyword evidence="4" id="KW-1185">Reference proteome</keyword>
<dbReference type="Proteomes" id="UP000656881">
    <property type="component" value="Unassembled WGS sequence"/>
</dbReference>
<sequence length="520" mass="57891">MAAVTRLAQLRDDGDLTAEHVQLVASGLDITARTVWRWLAAGTDKPAERQARPSYTLTDTDREAYAFYRGNVSAVHRARAAVLDGDGTTAGAPVPAFLATGWAGARTVDRRTLARAFNTEMTPAERAAWKVGEAGRRSKSVYLRRPDEIRGRVWEMDHKQLPILVRRPKGKPVCPWITTIVDDGTRALLGWSLAIYPHTGTVLTAMRMALVHEPDVSPFGAVPNRVRIDRGLEFAAGPIRDVLAALSVVSHRLPAFQPHRKGKVERVNLTIEQTLISHLPGFTGGPRDAAGRLYGPIDDSPAALRIAEHTGTGPMRIEDFVKRLALWVRWYNTERPHRMLDNRTPLMAWEEDEAPLTRVSADKLRHLLLASTERIIGKDGIRFQGHNYVAPEIQGRGGQVVEIRYMPHDDRQIEVYLTGKHLCTATPTGQLTPEQTEAFRQQQRDETERLGRERRRASRRARRELTPMTGDSPAATESRLVSEKTGRNASRQALDAALRARSSTSLLGITPLTTTDKKES</sequence>
<dbReference type="InterPro" id="IPR009004">
    <property type="entry name" value="Transposase_Mu_C"/>
</dbReference>
<evidence type="ECO:0000313" key="3">
    <source>
        <dbReference type="EMBL" id="GGO57811.1"/>
    </source>
</evidence>
<dbReference type="InterPro" id="IPR001584">
    <property type="entry name" value="Integrase_cat-core"/>
</dbReference>
<dbReference type="InterPro" id="IPR012337">
    <property type="entry name" value="RNaseH-like_sf"/>
</dbReference>
<reference evidence="4" key="1">
    <citation type="journal article" date="2019" name="Int. J. Syst. Evol. Microbiol.">
        <title>The Global Catalogue of Microorganisms (GCM) 10K type strain sequencing project: providing services to taxonomists for standard genome sequencing and annotation.</title>
        <authorList>
            <consortium name="The Broad Institute Genomics Platform"/>
            <consortium name="The Broad Institute Genome Sequencing Center for Infectious Disease"/>
            <person name="Wu L."/>
            <person name="Ma J."/>
        </authorList>
    </citation>
    <scope>NUCLEOTIDE SEQUENCE [LARGE SCALE GENOMIC DNA]</scope>
    <source>
        <strain evidence="4">CGMCC 4.7349</strain>
    </source>
</reference>
<organism evidence="3 4">
    <name type="scientific">Streptomyces lasiicapitis</name>
    <dbReference type="NCBI Taxonomy" id="1923961"/>
    <lineage>
        <taxon>Bacteria</taxon>
        <taxon>Bacillati</taxon>
        <taxon>Actinomycetota</taxon>
        <taxon>Actinomycetes</taxon>
        <taxon>Kitasatosporales</taxon>
        <taxon>Streptomycetaceae</taxon>
        <taxon>Streptomyces</taxon>
    </lineage>
</organism>
<dbReference type="EMBL" id="BMNG01000022">
    <property type="protein sequence ID" value="GGO57811.1"/>
    <property type="molecule type" value="Genomic_DNA"/>
</dbReference>
<feature type="compositionally biased region" description="Basic and acidic residues" evidence="1">
    <location>
        <begin position="442"/>
        <end position="451"/>
    </location>
</feature>
<gene>
    <name evidence="3" type="ORF">GCM10012286_75490</name>
</gene>
<dbReference type="PROSITE" id="PS50994">
    <property type="entry name" value="INTEGRASE"/>
    <property type="match status" value="1"/>
</dbReference>
<dbReference type="Gene3D" id="3.30.420.10">
    <property type="entry name" value="Ribonuclease H-like superfamily/Ribonuclease H"/>
    <property type="match status" value="1"/>
</dbReference>
<name>A0ABQ2MT44_9ACTN</name>
<comment type="caution">
    <text evidence="3">The sequence shown here is derived from an EMBL/GenBank/DDBJ whole genome shotgun (WGS) entry which is preliminary data.</text>
</comment>
<feature type="domain" description="Integrase catalytic" evidence="2">
    <location>
        <begin position="142"/>
        <end position="353"/>
    </location>
</feature>
<dbReference type="Pfam" id="PF13683">
    <property type="entry name" value="rve_3"/>
    <property type="match status" value="1"/>
</dbReference>
<feature type="compositionally biased region" description="Basic residues" evidence="1">
    <location>
        <begin position="452"/>
        <end position="462"/>
    </location>
</feature>
<dbReference type="SUPFAM" id="SSF50610">
    <property type="entry name" value="mu transposase, C-terminal domain"/>
    <property type="match status" value="1"/>
</dbReference>
<protein>
    <recommendedName>
        <fullName evidence="2">Integrase catalytic domain-containing protein</fullName>
    </recommendedName>
</protein>
<dbReference type="InterPro" id="IPR015378">
    <property type="entry name" value="Transposase-like_Mu_C"/>
</dbReference>
<evidence type="ECO:0000256" key="1">
    <source>
        <dbReference type="SAM" id="MobiDB-lite"/>
    </source>
</evidence>